<dbReference type="InterPro" id="IPR013216">
    <property type="entry name" value="Methyltransf_11"/>
</dbReference>
<dbReference type="Pfam" id="PF08241">
    <property type="entry name" value="Methyltransf_11"/>
    <property type="match status" value="1"/>
</dbReference>
<dbReference type="GO" id="GO:0032259">
    <property type="term" value="P:methylation"/>
    <property type="evidence" value="ECO:0007669"/>
    <property type="project" value="UniProtKB-KW"/>
</dbReference>
<protein>
    <submittedName>
        <fullName evidence="2">Class I SAM-dependent methyltransferase</fullName>
    </submittedName>
</protein>
<evidence type="ECO:0000259" key="1">
    <source>
        <dbReference type="Pfam" id="PF08241"/>
    </source>
</evidence>
<name>A0A6M0H8I0_9CLOT</name>
<sequence length="183" mass="20964">MDKKFNVNKMDKLNNPERLKLIKIDKIITELYLKKNPTIVDIGIGTGVFSKEFLNKIPNSKGYGFDISNDMIKWINENMKTELSGRLVVDVMEENKIPLEDNSADLVFMITVHHELDAPIELLKDAKRVLKDKGKILICDWKEGCHKHFVTKESIIDDLENADLHNVKAVNASEKLLCLICEK</sequence>
<dbReference type="Proteomes" id="UP000481872">
    <property type="component" value="Unassembled WGS sequence"/>
</dbReference>
<keyword evidence="2" id="KW-0489">Methyltransferase</keyword>
<reference evidence="2 3" key="1">
    <citation type="submission" date="2020-02" db="EMBL/GenBank/DDBJ databases">
        <title>Genome assembly of a novel Clostridium senegalense strain.</title>
        <authorList>
            <person name="Gupta T.B."/>
            <person name="Jauregui R."/>
            <person name="Maclean P."/>
            <person name="Nawarathana A."/>
            <person name="Brightwell G."/>
        </authorList>
    </citation>
    <scope>NUCLEOTIDE SEQUENCE [LARGE SCALE GENOMIC DNA]</scope>
    <source>
        <strain evidence="2 3">AGRFS4</strain>
    </source>
</reference>
<dbReference type="EMBL" id="JAAGPU010000028">
    <property type="protein sequence ID" value="NEU05902.1"/>
    <property type="molecule type" value="Genomic_DNA"/>
</dbReference>
<evidence type="ECO:0000313" key="3">
    <source>
        <dbReference type="Proteomes" id="UP000481872"/>
    </source>
</evidence>
<proteinExistence type="predicted"/>
<dbReference type="AlphaFoldDB" id="A0A6M0H8I0"/>
<dbReference type="PANTHER" id="PTHR43591">
    <property type="entry name" value="METHYLTRANSFERASE"/>
    <property type="match status" value="1"/>
</dbReference>
<dbReference type="GO" id="GO:0008757">
    <property type="term" value="F:S-adenosylmethionine-dependent methyltransferase activity"/>
    <property type="evidence" value="ECO:0007669"/>
    <property type="project" value="InterPro"/>
</dbReference>
<evidence type="ECO:0000313" key="2">
    <source>
        <dbReference type="EMBL" id="NEU05902.1"/>
    </source>
</evidence>
<comment type="caution">
    <text evidence="2">The sequence shown here is derived from an EMBL/GenBank/DDBJ whole genome shotgun (WGS) entry which is preliminary data.</text>
</comment>
<feature type="domain" description="Methyltransferase type 11" evidence="1">
    <location>
        <begin position="40"/>
        <end position="138"/>
    </location>
</feature>
<accession>A0A6M0H8I0</accession>
<dbReference type="Gene3D" id="3.40.50.150">
    <property type="entry name" value="Vaccinia Virus protein VP39"/>
    <property type="match status" value="1"/>
</dbReference>
<keyword evidence="3" id="KW-1185">Reference proteome</keyword>
<dbReference type="RefSeq" id="WP_199870530.1">
    <property type="nucleotide sequence ID" value="NZ_JAAGPU010000028.1"/>
</dbReference>
<gene>
    <name evidence="2" type="ORF">G3M99_13780</name>
</gene>
<organism evidence="2 3">
    <name type="scientific">Clostridium senegalense</name>
    <dbReference type="NCBI Taxonomy" id="1465809"/>
    <lineage>
        <taxon>Bacteria</taxon>
        <taxon>Bacillati</taxon>
        <taxon>Bacillota</taxon>
        <taxon>Clostridia</taxon>
        <taxon>Eubacteriales</taxon>
        <taxon>Clostridiaceae</taxon>
        <taxon>Clostridium</taxon>
    </lineage>
</organism>
<dbReference type="CDD" id="cd02440">
    <property type="entry name" value="AdoMet_MTases"/>
    <property type="match status" value="1"/>
</dbReference>
<dbReference type="SUPFAM" id="SSF53335">
    <property type="entry name" value="S-adenosyl-L-methionine-dependent methyltransferases"/>
    <property type="match status" value="1"/>
</dbReference>
<dbReference type="InterPro" id="IPR029063">
    <property type="entry name" value="SAM-dependent_MTases_sf"/>
</dbReference>
<keyword evidence="2" id="KW-0808">Transferase</keyword>
<dbReference type="PANTHER" id="PTHR43591:SF24">
    <property type="entry name" value="2-METHOXY-6-POLYPRENYL-1,4-BENZOQUINOL METHYLASE, MITOCHONDRIAL"/>
    <property type="match status" value="1"/>
</dbReference>